<comment type="caution">
    <text evidence="3">The sequence shown here is derived from an EMBL/GenBank/DDBJ whole genome shotgun (WGS) entry which is preliminary data.</text>
</comment>
<evidence type="ECO:0000313" key="4">
    <source>
        <dbReference type="Proteomes" id="UP001139238"/>
    </source>
</evidence>
<dbReference type="InterPro" id="IPR041119">
    <property type="entry name" value="SLATT_6"/>
</dbReference>
<dbReference type="AlphaFoldDB" id="A0A9X1UQ81"/>
<dbReference type="NCBIfam" id="NF033630">
    <property type="entry name" value="SLATT_6"/>
    <property type="match status" value="1"/>
</dbReference>
<dbReference type="Proteomes" id="UP001139238">
    <property type="component" value="Unassembled WGS sequence"/>
</dbReference>
<feature type="transmembrane region" description="Helical" evidence="1">
    <location>
        <begin position="59"/>
        <end position="77"/>
    </location>
</feature>
<name>A0A9X1UQ81_9GAMM</name>
<dbReference type="EMBL" id="JACSYB010000001">
    <property type="protein sequence ID" value="MCG8147008.1"/>
    <property type="molecule type" value="Genomic_DNA"/>
</dbReference>
<organism evidence="3 4">
    <name type="scientific">Moraxella tetraodonis</name>
    <dbReference type="NCBI Taxonomy" id="2767221"/>
    <lineage>
        <taxon>Bacteria</taxon>
        <taxon>Pseudomonadati</taxon>
        <taxon>Pseudomonadota</taxon>
        <taxon>Gammaproteobacteria</taxon>
        <taxon>Moraxellales</taxon>
        <taxon>Moraxellaceae</taxon>
        <taxon>Moraxella</taxon>
    </lineage>
</organism>
<evidence type="ECO:0000259" key="2">
    <source>
        <dbReference type="Pfam" id="PF18169"/>
    </source>
</evidence>
<protein>
    <submittedName>
        <fullName evidence="3">SLATT domain-containing protein</fullName>
    </submittedName>
</protein>
<feature type="transmembrane region" description="Helical" evidence="1">
    <location>
        <begin position="34"/>
        <end position="52"/>
    </location>
</feature>
<dbReference type="Pfam" id="PF18169">
    <property type="entry name" value="SLATT_6"/>
    <property type="match status" value="1"/>
</dbReference>
<dbReference type="RefSeq" id="WP_239741527.1">
    <property type="nucleotide sequence ID" value="NZ_JACSYB010000001.1"/>
</dbReference>
<keyword evidence="1" id="KW-0812">Transmembrane</keyword>
<feature type="transmembrane region" description="Helical" evidence="1">
    <location>
        <begin position="170"/>
        <end position="189"/>
    </location>
</feature>
<keyword evidence="1" id="KW-0472">Membrane</keyword>
<feature type="domain" description="SMODS and SLOG-associating 2TM effector" evidence="2">
    <location>
        <begin position="1"/>
        <end position="177"/>
    </location>
</feature>
<accession>A0A9X1UQ81</accession>
<gene>
    <name evidence="3" type="ORF">H9W84_02515</name>
</gene>
<evidence type="ECO:0000256" key="1">
    <source>
        <dbReference type="SAM" id="Phobius"/>
    </source>
</evidence>
<proteinExistence type="predicted"/>
<reference evidence="3" key="1">
    <citation type="submission" date="2021-08" db="EMBL/GenBank/DDBJ databases">
        <title>Complete genome sequence of Moraxella sp strain PS-22.</title>
        <authorList>
            <person name="Das S.K."/>
        </authorList>
    </citation>
    <scope>NUCLEOTIDE SEQUENCE</scope>
    <source>
        <strain evidence="3">PS-22</strain>
    </source>
</reference>
<evidence type="ECO:0000313" key="3">
    <source>
        <dbReference type="EMBL" id="MCG8147008.1"/>
    </source>
</evidence>
<sequence>MEKNYLLKLIAEKAYDVGFGAKKHFATYDIVEKAPGWISFISTAIGILGLVIDSLSTKLVSAIFLIVGIMTFYFNTYDSKKGDYEKVGGKLTSLFSQLKTLYFDVKGDNSSSDFQLYKDRLSDIENEFYQNSISKQILFSNWYAHYKFFWEMQIDWITEQRKFSLFRDKIPLSFTVFFTLVIIALGYFFKIKQFCLQ</sequence>
<keyword evidence="4" id="KW-1185">Reference proteome</keyword>
<keyword evidence="1" id="KW-1133">Transmembrane helix</keyword>